<dbReference type="CDD" id="cd00397">
    <property type="entry name" value="DNA_BRE_C"/>
    <property type="match status" value="1"/>
</dbReference>
<reference evidence="8" key="2">
    <citation type="submission" date="2020-08" db="EMBL/GenBank/DDBJ databases">
        <authorList>
            <person name="Lai Q."/>
        </authorList>
    </citation>
    <scope>NUCLEOTIDE SEQUENCE</scope>
    <source>
        <strain evidence="8">S27-2</strain>
    </source>
</reference>
<dbReference type="InterPro" id="IPR050090">
    <property type="entry name" value="Tyrosine_recombinase_XerCD"/>
</dbReference>
<sequence>MSNIVEFPQSDVERYRNLKNKILSSQFEPVAFSPKRDKQIPMLIGESGYLHEHANEFLLTRFHHPEVFSPIAIKTGRKKGFSPVTLTTIKNYAEHIRNWLNICASQGRSYLNVDEAFLDSVLDVMRDDDCEDDEEPVKESSIQVYLNTWRLFYDYLDVINVSHTFKIPPKVRQERQKSRLEDEARPFNYAISKKTNSILVDPKVKAKRMVKTKDYTSQVLTKEQMKCLITELSQIDIVYAVMAHVQLDTLLRINELVHHFPYESDKANKNWKSWGQLKLEEQECQKLKFIGKGQIEREIDVSIKTMKLLSDKYITAKEENSDITIYDERKQLYLTKYLQSKLGKESEFDINSNVLWLSKNGTPVSKTMYRKAFAKAAKILRDKKIIDNRIYLRPHGIRHTGATLRLLKYQEEQGVEIHMANLDDIHAFIQELLGHVQPETTARYIETVGKLKIGDLALKTILRQEDFWEEELIKNSPLAKGVSAIKS</sequence>
<evidence type="ECO:0000313" key="9">
    <source>
        <dbReference type="Proteomes" id="UP000601768"/>
    </source>
</evidence>
<keyword evidence="2" id="KW-0229">DNA integration</keyword>
<comment type="similarity">
    <text evidence="1">Belongs to the 'phage' integrase family.</text>
</comment>
<dbReference type="GO" id="GO:0015074">
    <property type="term" value="P:DNA integration"/>
    <property type="evidence" value="ECO:0007669"/>
    <property type="project" value="UniProtKB-KW"/>
</dbReference>
<evidence type="ECO:0000256" key="3">
    <source>
        <dbReference type="ARBA" id="ARBA00023125"/>
    </source>
</evidence>
<keyword evidence="9" id="KW-1185">Reference proteome</keyword>
<dbReference type="RefSeq" id="WP_186507796.1">
    <property type="nucleotide sequence ID" value="NZ_JACNEP010000015.1"/>
</dbReference>
<dbReference type="PROSITE" id="PS51900">
    <property type="entry name" value="CB"/>
    <property type="match status" value="1"/>
</dbReference>
<evidence type="ECO:0000256" key="1">
    <source>
        <dbReference type="ARBA" id="ARBA00008857"/>
    </source>
</evidence>
<dbReference type="PANTHER" id="PTHR30349:SF41">
    <property type="entry name" value="INTEGRASE_RECOMBINASE PROTEIN MJ0367-RELATED"/>
    <property type="match status" value="1"/>
</dbReference>
<dbReference type="SUPFAM" id="SSF56349">
    <property type="entry name" value="DNA breaking-rejoining enzymes"/>
    <property type="match status" value="1"/>
</dbReference>
<comment type="caution">
    <text evidence="8">The sequence shown here is derived from an EMBL/GenBank/DDBJ whole genome shotgun (WGS) entry which is preliminary data.</text>
</comment>
<evidence type="ECO:0000256" key="5">
    <source>
        <dbReference type="PROSITE-ProRule" id="PRU01248"/>
    </source>
</evidence>
<keyword evidence="4" id="KW-0233">DNA recombination</keyword>
<dbReference type="GO" id="GO:0006310">
    <property type="term" value="P:DNA recombination"/>
    <property type="evidence" value="ECO:0007669"/>
    <property type="project" value="UniProtKB-KW"/>
</dbReference>
<evidence type="ECO:0000259" key="7">
    <source>
        <dbReference type="PROSITE" id="PS51900"/>
    </source>
</evidence>
<keyword evidence="3 5" id="KW-0238">DNA-binding</keyword>
<protein>
    <submittedName>
        <fullName evidence="8">Site-specific integrase</fullName>
    </submittedName>
</protein>
<dbReference type="GO" id="GO:0003677">
    <property type="term" value="F:DNA binding"/>
    <property type="evidence" value="ECO:0007669"/>
    <property type="project" value="UniProtKB-UniRule"/>
</dbReference>
<name>A0A8J6IXH8_9ALTE</name>
<dbReference type="AlphaFoldDB" id="A0A8J6IXH8"/>
<feature type="domain" description="Core-binding (CB)" evidence="7">
    <location>
        <begin position="48"/>
        <end position="157"/>
    </location>
</feature>
<dbReference type="PROSITE" id="PS51898">
    <property type="entry name" value="TYR_RECOMBINASE"/>
    <property type="match status" value="1"/>
</dbReference>
<evidence type="ECO:0000313" key="8">
    <source>
        <dbReference type="EMBL" id="MBC3767280.1"/>
    </source>
</evidence>
<evidence type="ECO:0000259" key="6">
    <source>
        <dbReference type="PROSITE" id="PS51898"/>
    </source>
</evidence>
<dbReference type="InterPro" id="IPR013762">
    <property type="entry name" value="Integrase-like_cat_sf"/>
</dbReference>
<gene>
    <name evidence="8" type="ORF">H8B19_15475</name>
</gene>
<evidence type="ECO:0000256" key="4">
    <source>
        <dbReference type="ARBA" id="ARBA00023172"/>
    </source>
</evidence>
<feature type="domain" description="Tyr recombinase" evidence="6">
    <location>
        <begin position="215"/>
        <end position="458"/>
    </location>
</feature>
<reference evidence="8" key="1">
    <citation type="journal article" date="2018" name="Int. J. Syst. Evol. Microbiol.">
        <title>Neptunicella marina gen. nov., sp. nov., isolated from surface seawater.</title>
        <authorList>
            <person name="Liu X."/>
            <person name="Lai Q."/>
            <person name="Du Y."/>
            <person name="Zhang X."/>
            <person name="Liu Z."/>
            <person name="Sun F."/>
            <person name="Shao Z."/>
        </authorList>
    </citation>
    <scope>NUCLEOTIDE SEQUENCE</scope>
    <source>
        <strain evidence="8">S27-2</strain>
    </source>
</reference>
<accession>A0A8J6IXH8</accession>
<dbReference type="InterPro" id="IPR044068">
    <property type="entry name" value="CB"/>
</dbReference>
<dbReference type="Gene3D" id="1.10.150.130">
    <property type="match status" value="1"/>
</dbReference>
<dbReference type="InterPro" id="IPR010998">
    <property type="entry name" value="Integrase_recombinase_N"/>
</dbReference>
<dbReference type="InterPro" id="IPR002104">
    <property type="entry name" value="Integrase_catalytic"/>
</dbReference>
<proteinExistence type="inferred from homology"/>
<dbReference type="Gene3D" id="1.10.443.10">
    <property type="entry name" value="Intergrase catalytic core"/>
    <property type="match status" value="1"/>
</dbReference>
<dbReference type="Pfam" id="PF00589">
    <property type="entry name" value="Phage_integrase"/>
    <property type="match status" value="1"/>
</dbReference>
<dbReference type="InterPro" id="IPR011010">
    <property type="entry name" value="DNA_brk_join_enz"/>
</dbReference>
<evidence type="ECO:0000256" key="2">
    <source>
        <dbReference type="ARBA" id="ARBA00022908"/>
    </source>
</evidence>
<dbReference type="Proteomes" id="UP000601768">
    <property type="component" value="Unassembled WGS sequence"/>
</dbReference>
<dbReference type="EMBL" id="JACNEP010000015">
    <property type="protein sequence ID" value="MBC3767280.1"/>
    <property type="molecule type" value="Genomic_DNA"/>
</dbReference>
<organism evidence="8 9">
    <name type="scientific">Neptunicella marina</name>
    <dbReference type="NCBI Taxonomy" id="2125989"/>
    <lineage>
        <taxon>Bacteria</taxon>
        <taxon>Pseudomonadati</taxon>
        <taxon>Pseudomonadota</taxon>
        <taxon>Gammaproteobacteria</taxon>
        <taxon>Alteromonadales</taxon>
        <taxon>Alteromonadaceae</taxon>
        <taxon>Neptunicella</taxon>
    </lineage>
</organism>
<dbReference type="PANTHER" id="PTHR30349">
    <property type="entry name" value="PHAGE INTEGRASE-RELATED"/>
    <property type="match status" value="1"/>
</dbReference>